<dbReference type="Gene3D" id="3.40.50.80">
    <property type="entry name" value="Nucleotide-binding domain of ferredoxin-NADP reductase (FNR) module"/>
    <property type="match status" value="1"/>
</dbReference>
<comment type="caution">
    <text evidence="11">The sequence shown here is derived from an EMBL/GenBank/DDBJ whole genome shotgun (WGS) entry which is preliminary data.</text>
</comment>
<evidence type="ECO:0000259" key="9">
    <source>
        <dbReference type="PROSITE" id="PS51085"/>
    </source>
</evidence>
<dbReference type="Pfam" id="PF00175">
    <property type="entry name" value="NAD_binding_1"/>
    <property type="match status" value="1"/>
</dbReference>
<reference evidence="11 12" key="1">
    <citation type="journal article" date="2013" name="ISME J.">
        <title>Metabolic model for the filamentous 'Candidatus Microthrix parvicella' based on genomic and metagenomic analyses.</title>
        <authorList>
            <person name="Jon McIlroy S."/>
            <person name="Kristiansen R."/>
            <person name="Albertsen M."/>
            <person name="Michael Karst S."/>
            <person name="Rossetti S."/>
            <person name="Lund Nielsen J."/>
            <person name="Tandoi V."/>
            <person name="James Seviour R."/>
            <person name="Nielsen P.H."/>
        </authorList>
    </citation>
    <scope>NUCLEOTIDE SEQUENCE [LARGE SCALE GENOMIC DNA]</scope>
    <source>
        <strain evidence="11 12">RN1</strain>
    </source>
</reference>
<dbReference type="CDD" id="cd06216">
    <property type="entry name" value="FNR_iron_sulfur_binding_2"/>
    <property type="match status" value="1"/>
</dbReference>
<evidence type="ECO:0000256" key="2">
    <source>
        <dbReference type="ARBA" id="ARBA00022630"/>
    </source>
</evidence>
<keyword evidence="2" id="KW-0285">Flavoprotein</keyword>
<accession>R4YWK4</accession>
<dbReference type="GO" id="GO:0046872">
    <property type="term" value="F:metal ion binding"/>
    <property type="evidence" value="ECO:0007669"/>
    <property type="project" value="UniProtKB-KW"/>
</dbReference>
<dbReference type="InterPro" id="IPR012675">
    <property type="entry name" value="Beta-grasp_dom_sf"/>
</dbReference>
<dbReference type="Gene3D" id="2.40.30.10">
    <property type="entry name" value="Translation factors"/>
    <property type="match status" value="1"/>
</dbReference>
<dbReference type="SUPFAM" id="SSF54292">
    <property type="entry name" value="2Fe-2S ferredoxin-like"/>
    <property type="match status" value="1"/>
</dbReference>
<dbReference type="PROSITE" id="PS51384">
    <property type="entry name" value="FAD_FR"/>
    <property type="match status" value="1"/>
</dbReference>
<sequence>MFTQTRSTLRRAANALASPLPVDAYLSMIDPLWSSSSLKGRVVSVAPETSRATTIVLHPGRGFGQYEAGQWVTIGVEIAGVRHRRCYSLTSDPKNSGGLISFTVSAIQDGLVSNHLVYSTQPGDYLTLEQPAGDFHLPTDRNTPMLFITGGSGITPAMGMIRTLIGAGECHDVVLMHHAPSADETIFADELAELAARTPGLTVNVAHTGAGAPPPELALTSERLDRECPDWGTRTTWACGPAPMLNDAETAFESVDATDLLNIERFVPKVRTDLGEAGEGGKVTFTSSGTETVLNGATTLLDGAEQAGLTPASGCRMGICHTCIAPLESGCVRDVRTGELISEPGTQVQICVSVAAGDVDIAL</sequence>
<dbReference type="SUPFAM" id="SSF52343">
    <property type="entry name" value="Ferredoxin reductase-like, C-terminal NADP-linked domain"/>
    <property type="match status" value="1"/>
</dbReference>
<gene>
    <name evidence="11" type="ORF">BN381_110044</name>
</gene>
<dbReference type="InterPro" id="IPR017927">
    <property type="entry name" value="FAD-bd_FR_type"/>
</dbReference>
<dbReference type="Pfam" id="PF00970">
    <property type="entry name" value="FAD_binding_6"/>
    <property type="match status" value="1"/>
</dbReference>
<dbReference type="SUPFAM" id="SSF63380">
    <property type="entry name" value="Riboflavin synthase domain-like"/>
    <property type="match status" value="1"/>
</dbReference>
<evidence type="ECO:0000256" key="7">
    <source>
        <dbReference type="ARBA" id="ARBA00023004"/>
    </source>
</evidence>
<dbReference type="InterPro" id="IPR039261">
    <property type="entry name" value="FNR_nucleotide-bd"/>
</dbReference>
<dbReference type="STRING" id="1229780.BN381_110044"/>
<dbReference type="InterPro" id="IPR001433">
    <property type="entry name" value="OxRdtase_FAD/NAD-bd"/>
</dbReference>
<keyword evidence="5" id="KW-0274">FAD</keyword>
<dbReference type="AlphaFoldDB" id="R4YWK4"/>
<evidence type="ECO:0000259" key="10">
    <source>
        <dbReference type="PROSITE" id="PS51384"/>
    </source>
</evidence>
<dbReference type="eggNOG" id="COG1018">
    <property type="taxonomic scope" value="Bacteria"/>
</dbReference>
<dbReference type="CDD" id="cd00207">
    <property type="entry name" value="fer2"/>
    <property type="match status" value="1"/>
</dbReference>
<dbReference type="EMBL" id="CANL01000003">
    <property type="protein sequence ID" value="CCM62378.1"/>
    <property type="molecule type" value="Genomic_DNA"/>
</dbReference>
<evidence type="ECO:0000313" key="12">
    <source>
        <dbReference type="Proteomes" id="UP000018291"/>
    </source>
</evidence>
<dbReference type="RefSeq" id="WP_012223736.1">
    <property type="nucleotide sequence ID" value="NZ_HG422565.1"/>
</dbReference>
<keyword evidence="8" id="KW-0411">Iron-sulfur</keyword>
<dbReference type="InterPro" id="IPR001041">
    <property type="entry name" value="2Fe-2S_ferredoxin-type"/>
</dbReference>
<dbReference type="Gene3D" id="3.10.20.30">
    <property type="match status" value="1"/>
</dbReference>
<dbReference type="OrthoDB" id="9796486at2"/>
<evidence type="ECO:0000256" key="1">
    <source>
        <dbReference type="ARBA" id="ARBA00001974"/>
    </source>
</evidence>
<protein>
    <submittedName>
        <fullName evidence="11">Putative Stearoyl-CoA 9-desaturase electron transfer partner</fullName>
    </submittedName>
</protein>
<evidence type="ECO:0000256" key="6">
    <source>
        <dbReference type="ARBA" id="ARBA00023002"/>
    </source>
</evidence>
<dbReference type="HOGENOM" id="CLU_003827_14_2_11"/>
<dbReference type="PANTHER" id="PTHR47354:SF6">
    <property type="entry name" value="NADH OXIDOREDUCTASE HCR"/>
    <property type="match status" value="1"/>
</dbReference>
<evidence type="ECO:0000256" key="5">
    <source>
        <dbReference type="ARBA" id="ARBA00022827"/>
    </source>
</evidence>
<dbReference type="PRINTS" id="PR00410">
    <property type="entry name" value="PHEHYDRXLASE"/>
</dbReference>
<dbReference type="Proteomes" id="UP000018291">
    <property type="component" value="Unassembled WGS sequence"/>
</dbReference>
<evidence type="ECO:0000256" key="4">
    <source>
        <dbReference type="ARBA" id="ARBA00022723"/>
    </source>
</evidence>
<dbReference type="InterPro" id="IPR050415">
    <property type="entry name" value="MRET"/>
</dbReference>
<evidence type="ECO:0000256" key="3">
    <source>
        <dbReference type="ARBA" id="ARBA00022714"/>
    </source>
</evidence>
<organism evidence="11 12">
    <name type="scientific">Candidatus Neomicrothrix parvicella RN1</name>
    <dbReference type="NCBI Taxonomy" id="1229780"/>
    <lineage>
        <taxon>Bacteria</taxon>
        <taxon>Bacillati</taxon>
        <taxon>Actinomycetota</taxon>
        <taxon>Acidimicrobiia</taxon>
        <taxon>Acidimicrobiales</taxon>
        <taxon>Microthrixaceae</taxon>
        <taxon>Candidatus Neomicrothrix</taxon>
    </lineage>
</organism>
<keyword evidence="6" id="KW-0560">Oxidoreductase</keyword>
<dbReference type="InterPro" id="IPR036010">
    <property type="entry name" value="2Fe-2S_ferredoxin-like_sf"/>
</dbReference>
<dbReference type="InterPro" id="IPR017938">
    <property type="entry name" value="Riboflavin_synthase-like_b-brl"/>
</dbReference>
<keyword evidence="4" id="KW-0479">Metal-binding</keyword>
<feature type="domain" description="FAD-binding FR-type" evidence="10">
    <location>
        <begin position="35"/>
        <end position="138"/>
    </location>
</feature>
<name>R4YWK4_9ACTN</name>
<proteinExistence type="predicted"/>
<evidence type="ECO:0000256" key="8">
    <source>
        <dbReference type="ARBA" id="ARBA00023014"/>
    </source>
</evidence>
<dbReference type="Pfam" id="PF00111">
    <property type="entry name" value="Fer2"/>
    <property type="match status" value="1"/>
</dbReference>
<feature type="domain" description="2Fe-2S ferredoxin-type" evidence="9">
    <location>
        <begin position="281"/>
        <end position="363"/>
    </location>
</feature>
<keyword evidence="12" id="KW-1185">Reference proteome</keyword>
<dbReference type="GO" id="GO:0051537">
    <property type="term" value="F:2 iron, 2 sulfur cluster binding"/>
    <property type="evidence" value="ECO:0007669"/>
    <property type="project" value="UniProtKB-KW"/>
</dbReference>
<dbReference type="PROSITE" id="PS51085">
    <property type="entry name" value="2FE2S_FER_2"/>
    <property type="match status" value="1"/>
</dbReference>
<evidence type="ECO:0000313" key="11">
    <source>
        <dbReference type="EMBL" id="CCM62378.1"/>
    </source>
</evidence>
<dbReference type="InterPro" id="IPR008333">
    <property type="entry name" value="Cbr1-like_FAD-bd_dom"/>
</dbReference>
<dbReference type="GO" id="GO:0016491">
    <property type="term" value="F:oxidoreductase activity"/>
    <property type="evidence" value="ECO:0007669"/>
    <property type="project" value="UniProtKB-KW"/>
</dbReference>
<keyword evidence="3" id="KW-0001">2Fe-2S</keyword>
<keyword evidence="7" id="KW-0408">Iron</keyword>
<dbReference type="PANTHER" id="PTHR47354">
    <property type="entry name" value="NADH OXIDOREDUCTASE HCR"/>
    <property type="match status" value="1"/>
</dbReference>
<comment type="cofactor">
    <cofactor evidence="1">
        <name>FAD</name>
        <dbReference type="ChEBI" id="CHEBI:57692"/>
    </cofactor>
</comment>